<keyword evidence="12 19" id="KW-1133">Transmembrane helix</keyword>
<dbReference type="EMBL" id="CP040058">
    <property type="protein sequence ID" value="QCP35355.1"/>
    <property type="molecule type" value="Genomic_DNA"/>
</dbReference>
<evidence type="ECO:0000256" key="17">
    <source>
        <dbReference type="ARBA" id="ARBA00048623"/>
    </source>
</evidence>
<dbReference type="UniPathway" id="UPA00148">
    <property type="reaction ID" value="UER00238"/>
</dbReference>
<comment type="catalytic activity">
    <reaction evidence="17 19">
        <text>alpha-ribazole + adenosylcob(III)inamide-GDP = adenosylcob(III)alamin + GMP + H(+)</text>
        <dbReference type="Rhea" id="RHEA:16049"/>
        <dbReference type="ChEBI" id="CHEBI:10329"/>
        <dbReference type="ChEBI" id="CHEBI:15378"/>
        <dbReference type="ChEBI" id="CHEBI:18408"/>
        <dbReference type="ChEBI" id="CHEBI:58115"/>
        <dbReference type="ChEBI" id="CHEBI:60487"/>
        <dbReference type="EC" id="2.7.8.26"/>
    </reaction>
</comment>
<feature type="transmembrane region" description="Helical" evidence="19">
    <location>
        <begin position="32"/>
        <end position="51"/>
    </location>
</feature>
<evidence type="ECO:0000313" key="21">
    <source>
        <dbReference type="Proteomes" id="UP000298653"/>
    </source>
</evidence>
<comment type="similarity">
    <text evidence="4 19">Belongs to the CobS family.</text>
</comment>
<evidence type="ECO:0000313" key="20">
    <source>
        <dbReference type="EMBL" id="QCP35355.1"/>
    </source>
</evidence>
<dbReference type="PANTHER" id="PTHR34148">
    <property type="entry name" value="ADENOSYLCOBINAMIDE-GDP RIBAZOLETRANSFERASE"/>
    <property type="match status" value="1"/>
</dbReference>
<dbReference type="GO" id="GO:0009236">
    <property type="term" value="P:cobalamin biosynthetic process"/>
    <property type="evidence" value="ECO:0007669"/>
    <property type="project" value="UniProtKB-UniRule"/>
</dbReference>
<comment type="cofactor">
    <cofactor evidence="1 19">
        <name>Mg(2+)</name>
        <dbReference type="ChEBI" id="CHEBI:18420"/>
    </cofactor>
</comment>
<accession>A0A4P8IET5</accession>
<keyword evidence="8 19" id="KW-0169">Cobalamin biosynthesis</keyword>
<evidence type="ECO:0000256" key="9">
    <source>
        <dbReference type="ARBA" id="ARBA00022679"/>
    </source>
</evidence>
<proteinExistence type="inferred from homology"/>
<feature type="transmembrane region" description="Helical" evidence="19">
    <location>
        <begin position="234"/>
        <end position="253"/>
    </location>
</feature>
<protein>
    <recommendedName>
        <fullName evidence="6 19">Adenosylcobinamide-GDP ribazoletransferase</fullName>
        <ecNumber evidence="5 19">2.7.8.26</ecNumber>
    </recommendedName>
    <alternativeName>
        <fullName evidence="16 19">Cobalamin synthase</fullName>
    </alternativeName>
    <alternativeName>
        <fullName evidence="15 19">Cobalamin-5'-phosphate synthase</fullName>
    </alternativeName>
</protein>
<evidence type="ECO:0000256" key="16">
    <source>
        <dbReference type="ARBA" id="ARBA00032853"/>
    </source>
</evidence>
<evidence type="ECO:0000256" key="3">
    <source>
        <dbReference type="ARBA" id="ARBA00004663"/>
    </source>
</evidence>
<feature type="transmembrane region" description="Helical" evidence="19">
    <location>
        <begin position="57"/>
        <end position="76"/>
    </location>
</feature>
<evidence type="ECO:0000256" key="12">
    <source>
        <dbReference type="ARBA" id="ARBA00022989"/>
    </source>
</evidence>
<evidence type="ECO:0000256" key="13">
    <source>
        <dbReference type="ARBA" id="ARBA00023136"/>
    </source>
</evidence>
<evidence type="ECO:0000256" key="8">
    <source>
        <dbReference type="ARBA" id="ARBA00022573"/>
    </source>
</evidence>
<dbReference type="GO" id="GO:0051073">
    <property type="term" value="F:adenosylcobinamide-GDP ribazoletransferase activity"/>
    <property type="evidence" value="ECO:0007669"/>
    <property type="project" value="UniProtKB-UniRule"/>
</dbReference>
<keyword evidence="13 19" id="KW-0472">Membrane</keyword>
<sequence>MKQMWNSLKIAFSMYSRIPMPKSEWTDENMKYTLCFFPAVGAVIGLLVILWAKAGAFLDLGILAYTAGLVLIPVFVTGGIHMDGFLDTSDALNSYQDREKKLEILKDPHCGAFAVIACVCYFIAWGGAVSEIRPDLLPVFSCGFVLSRALSAYSIASFPMAKETGLAAAFSGAAKKQTVRISSVFWAFGSLVLMCLFHLIAGMLCILAALFTFLWYYRMSKKQFGGITGDLAGWFLQVNELALAVCLAVLANII</sequence>
<dbReference type="Proteomes" id="UP000298653">
    <property type="component" value="Chromosome"/>
</dbReference>
<dbReference type="PANTHER" id="PTHR34148:SF1">
    <property type="entry name" value="ADENOSYLCOBINAMIDE-GDP RIBAZOLETRANSFERASE"/>
    <property type="match status" value="1"/>
</dbReference>
<evidence type="ECO:0000256" key="2">
    <source>
        <dbReference type="ARBA" id="ARBA00004651"/>
    </source>
</evidence>
<evidence type="ECO:0000256" key="10">
    <source>
        <dbReference type="ARBA" id="ARBA00022692"/>
    </source>
</evidence>
<evidence type="ECO:0000256" key="4">
    <source>
        <dbReference type="ARBA" id="ARBA00010561"/>
    </source>
</evidence>
<evidence type="ECO:0000256" key="14">
    <source>
        <dbReference type="ARBA" id="ARBA00025228"/>
    </source>
</evidence>
<organism evidence="20 21">
    <name type="scientific">Anaerostipes rhamnosivorans</name>
    <dbReference type="NCBI Taxonomy" id="1229621"/>
    <lineage>
        <taxon>Bacteria</taxon>
        <taxon>Bacillati</taxon>
        <taxon>Bacillota</taxon>
        <taxon>Clostridia</taxon>
        <taxon>Lachnospirales</taxon>
        <taxon>Lachnospiraceae</taxon>
        <taxon>Anaerostipes</taxon>
    </lineage>
</organism>
<reference evidence="20 21" key="1">
    <citation type="submission" date="2019-05" db="EMBL/GenBank/DDBJ databases">
        <title>Complete genome sequencing of Anaerostipes rhamnosivorans.</title>
        <authorList>
            <person name="Bui T.P.N."/>
            <person name="de Vos W.M."/>
        </authorList>
    </citation>
    <scope>NUCLEOTIDE SEQUENCE [LARGE SCALE GENOMIC DNA]</scope>
    <source>
        <strain evidence="20 21">1y2</strain>
    </source>
</reference>
<evidence type="ECO:0000256" key="15">
    <source>
        <dbReference type="ARBA" id="ARBA00032605"/>
    </source>
</evidence>
<keyword evidence="9 19" id="KW-0808">Transferase</keyword>
<keyword evidence="21" id="KW-1185">Reference proteome</keyword>
<dbReference type="AlphaFoldDB" id="A0A4P8IET5"/>
<dbReference type="InterPro" id="IPR003805">
    <property type="entry name" value="CobS"/>
</dbReference>
<evidence type="ECO:0000256" key="11">
    <source>
        <dbReference type="ARBA" id="ARBA00022842"/>
    </source>
</evidence>
<evidence type="ECO:0000256" key="7">
    <source>
        <dbReference type="ARBA" id="ARBA00022475"/>
    </source>
</evidence>
<comment type="function">
    <text evidence="14 19">Joins adenosylcobinamide-GDP and alpha-ribazole to generate adenosylcobalamin (Ado-cobalamin). Also synthesizes adenosylcobalamin 5'-phosphate from adenosylcobinamide-GDP and alpha-ribazole 5'-phosphate.</text>
</comment>
<evidence type="ECO:0000256" key="19">
    <source>
        <dbReference type="HAMAP-Rule" id="MF_00719"/>
    </source>
</evidence>
<evidence type="ECO:0000256" key="18">
    <source>
        <dbReference type="ARBA" id="ARBA00049504"/>
    </source>
</evidence>
<keyword evidence="7 19" id="KW-1003">Cell membrane</keyword>
<dbReference type="OrthoDB" id="9794626at2"/>
<keyword evidence="10 19" id="KW-0812">Transmembrane</keyword>
<dbReference type="KEGG" id="arf:AR1Y2_1901"/>
<keyword evidence="11 19" id="KW-0460">Magnesium</keyword>
<gene>
    <name evidence="19" type="primary">cobS</name>
    <name evidence="20" type="ORF">AR1Y2_1901</name>
</gene>
<feature type="transmembrane region" description="Helical" evidence="19">
    <location>
        <begin position="110"/>
        <end position="130"/>
    </location>
</feature>
<evidence type="ECO:0000256" key="5">
    <source>
        <dbReference type="ARBA" id="ARBA00013200"/>
    </source>
</evidence>
<dbReference type="EC" id="2.7.8.26" evidence="5 19"/>
<dbReference type="Pfam" id="PF02654">
    <property type="entry name" value="CobS"/>
    <property type="match status" value="1"/>
</dbReference>
<dbReference type="GO" id="GO:0005886">
    <property type="term" value="C:plasma membrane"/>
    <property type="evidence" value="ECO:0007669"/>
    <property type="project" value="UniProtKB-SubCell"/>
</dbReference>
<feature type="transmembrane region" description="Helical" evidence="19">
    <location>
        <begin position="184"/>
        <end position="214"/>
    </location>
</feature>
<comment type="pathway">
    <text evidence="3 19">Cofactor biosynthesis; adenosylcobalamin biosynthesis; adenosylcobalamin from cob(II)yrinate a,c-diamide: step 7/7.</text>
</comment>
<comment type="subcellular location">
    <subcellularLocation>
        <location evidence="2 19">Cell membrane</location>
        <topology evidence="2 19">Multi-pass membrane protein</topology>
    </subcellularLocation>
</comment>
<dbReference type="RefSeq" id="WP_137328745.1">
    <property type="nucleotide sequence ID" value="NZ_CP040058.1"/>
</dbReference>
<comment type="catalytic activity">
    <reaction evidence="18 19">
        <text>alpha-ribazole 5'-phosphate + adenosylcob(III)inamide-GDP = adenosylcob(III)alamin 5'-phosphate + GMP + H(+)</text>
        <dbReference type="Rhea" id="RHEA:23560"/>
        <dbReference type="ChEBI" id="CHEBI:15378"/>
        <dbReference type="ChEBI" id="CHEBI:57918"/>
        <dbReference type="ChEBI" id="CHEBI:58115"/>
        <dbReference type="ChEBI" id="CHEBI:60487"/>
        <dbReference type="ChEBI" id="CHEBI:60493"/>
        <dbReference type="EC" id="2.7.8.26"/>
    </reaction>
</comment>
<evidence type="ECO:0000256" key="1">
    <source>
        <dbReference type="ARBA" id="ARBA00001946"/>
    </source>
</evidence>
<evidence type="ECO:0000256" key="6">
    <source>
        <dbReference type="ARBA" id="ARBA00015850"/>
    </source>
</evidence>
<dbReference type="GO" id="GO:0008818">
    <property type="term" value="F:cobalamin 5'-phosphate synthase activity"/>
    <property type="evidence" value="ECO:0007669"/>
    <property type="project" value="UniProtKB-UniRule"/>
</dbReference>
<dbReference type="HAMAP" id="MF_00719">
    <property type="entry name" value="CobS"/>
    <property type="match status" value="1"/>
</dbReference>
<name>A0A4P8IET5_9FIRM</name>